<keyword evidence="2" id="KW-0805">Transcription regulation</keyword>
<evidence type="ECO:0000256" key="3">
    <source>
        <dbReference type="ARBA" id="ARBA00023054"/>
    </source>
</evidence>
<feature type="region of interest" description="Disordered" evidence="8">
    <location>
        <begin position="165"/>
        <end position="195"/>
    </location>
</feature>
<dbReference type="InterPro" id="IPR038336">
    <property type="entry name" value="NET_sf"/>
</dbReference>
<feature type="domain" description="Bromo" evidence="9">
    <location>
        <begin position="223"/>
        <end position="295"/>
    </location>
</feature>
<feature type="domain" description="NET" evidence="10">
    <location>
        <begin position="347"/>
        <end position="429"/>
    </location>
</feature>
<reference evidence="11" key="1">
    <citation type="journal article" date="2023" name="Plant J.">
        <title>The genome of the king protea, Protea cynaroides.</title>
        <authorList>
            <person name="Chang J."/>
            <person name="Duong T.A."/>
            <person name="Schoeman C."/>
            <person name="Ma X."/>
            <person name="Roodt D."/>
            <person name="Barker N."/>
            <person name="Li Z."/>
            <person name="Van de Peer Y."/>
            <person name="Mizrachi E."/>
        </authorList>
    </citation>
    <scope>NUCLEOTIDE SEQUENCE</scope>
    <source>
        <tissue evidence="11">Young leaves</tissue>
    </source>
</reference>
<feature type="compositionally biased region" description="Basic and acidic residues" evidence="8">
    <location>
        <begin position="537"/>
        <end position="549"/>
    </location>
</feature>
<dbReference type="OrthoDB" id="21449at2759"/>
<dbReference type="Gene3D" id="1.20.1270.220">
    <property type="match status" value="1"/>
</dbReference>
<dbReference type="Pfam" id="PF00439">
    <property type="entry name" value="Bromodomain"/>
    <property type="match status" value="1"/>
</dbReference>
<dbReference type="InterPro" id="IPR001487">
    <property type="entry name" value="Bromodomain"/>
</dbReference>
<feature type="compositionally biased region" description="Low complexity" evidence="8">
    <location>
        <begin position="491"/>
        <end position="513"/>
    </location>
</feature>
<keyword evidence="5" id="KW-0804">Transcription</keyword>
<protein>
    <submittedName>
        <fullName evidence="11">Uncharacterized protein</fullName>
    </submittedName>
</protein>
<dbReference type="CDD" id="cd05506">
    <property type="entry name" value="Bromo_plant1"/>
    <property type="match status" value="1"/>
</dbReference>
<keyword evidence="6" id="KW-0539">Nucleus</keyword>
<comment type="caution">
    <text evidence="11">The sequence shown here is derived from an EMBL/GenBank/DDBJ whole genome shotgun (WGS) entry which is preliminary data.</text>
</comment>
<evidence type="ECO:0000313" key="11">
    <source>
        <dbReference type="EMBL" id="KAJ4959611.1"/>
    </source>
</evidence>
<accession>A0A9Q0K1F9</accession>
<evidence type="ECO:0000256" key="4">
    <source>
        <dbReference type="ARBA" id="ARBA00023117"/>
    </source>
</evidence>
<gene>
    <name evidence="11" type="ORF">NE237_019521</name>
</gene>
<feature type="region of interest" description="Disordered" evidence="8">
    <location>
        <begin position="446"/>
        <end position="587"/>
    </location>
</feature>
<evidence type="ECO:0000256" key="7">
    <source>
        <dbReference type="PROSITE-ProRule" id="PRU00035"/>
    </source>
</evidence>
<dbReference type="Gene3D" id="1.20.920.10">
    <property type="entry name" value="Bromodomain-like"/>
    <property type="match status" value="1"/>
</dbReference>
<dbReference type="GO" id="GO:0005634">
    <property type="term" value="C:nucleus"/>
    <property type="evidence" value="ECO:0007669"/>
    <property type="project" value="UniProtKB-SubCell"/>
</dbReference>
<name>A0A9Q0K1F9_9MAGN</name>
<feature type="region of interest" description="Disordered" evidence="8">
    <location>
        <begin position="705"/>
        <end position="769"/>
    </location>
</feature>
<evidence type="ECO:0000256" key="8">
    <source>
        <dbReference type="SAM" id="MobiDB-lite"/>
    </source>
</evidence>
<sequence length="769" mass="84820">MAPTVIVECTGLKELKKNSQKVSVAMMGKRQKFSKGYSSGFVSDYRHAVETMGESEGIGSSGRLDTERTPSEEGSFAPKKKCISLNFETCDGFGVPLRVLPVSKLSQSERKDLEMKLRTELEQVRVLQRRIALQGTNGVVALSSSSDIRSCNDGQRMHPLENFLRSSGLSSGQENKRVPPGGNGPPLKRGSSGRFESLKQGAPLSTLNVMLMKQCETLLKRLMSHQFGWVFNTPVDTEKLNIPDYFQVIKHPMDLGTVKRKITSGGYSSPVGFVADVRLTFSNAMTYNPAGNDVHVMADTLKKYFEKRWESIEKKLVPAKPCVPRDVETAKLMPSSKKRKIPATDVNVKAQPVKRIMTDGEKHNLSKELESLLGDMPEHIVDFLRGHSFNGNQTGEDEIEVDIDALSDDTLFTLRKLLDDYLRKKQINQANAEPCEIEILNESGLSNSSMPCKGNEPVDEDVDIGGNDPPVSSYPPVEIEKDTAHKNSRCSSSSSSSSESGSSSSDSGSSSGSESERAKASSPVNTTKENLGSGADIEQRRSDLIDPHDGNQSISGVDQLEQNPQTETDGHQEEESAPSERQVSPDKLYRAALLRSRFADTILKAREKALDQGEKGDPEKLRREREELERQQSEEKARLQAEAKAAEDARRQAVAEAAAEAKRKRELEREAARQALLKMEKTVEINENCQFLEDLEMLRAAPANHLPSSVDEASPDHSQDGIGCFSLQGSSNPLEQLGLYMKMDDDEEEEGEPQCVPDPVNDVEEGEID</sequence>
<evidence type="ECO:0000259" key="10">
    <source>
        <dbReference type="PROSITE" id="PS51525"/>
    </source>
</evidence>
<feature type="region of interest" description="Disordered" evidence="8">
    <location>
        <begin position="52"/>
        <end position="75"/>
    </location>
</feature>
<dbReference type="Pfam" id="PF17035">
    <property type="entry name" value="BET"/>
    <property type="match status" value="1"/>
</dbReference>
<dbReference type="InterPro" id="IPR036427">
    <property type="entry name" value="Bromodomain-like_sf"/>
</dbReference>
<evidence type="ECO:0000256" key="6">
    <source>
        <dbReference type="ARBA" id="ARBA00023242"/>
    </source>
</evidence>
<dbReference type="Proteomes" id="UP001141806">
    <property type="component" value="Unassembled WGS sequence"/>
</dbReference>
<dbReference type="PROSITE" id="PS50014">
    <property type="entry name" value="BROMODOMAIN_2"/>
    <property type="match status" value="1"/>
</dbReference>
<dbReference type="SUPFAM" id="SSF47370">
    <property type="entry name" value="Bromodomain"/>
    <property type="match status" value="1"/>
</dbReference>
<evidence type="ECO:0000313" key="12">
    <source>
        <dbReference type="Proteomes" id="UP001141806"/>
    </source>
</evidence>
<keyword evidence="4 7" id="KW-0103">Bromodomain</keyword>
<keyword evidence="3" id="KW-0175">Coiled coil</keyword>
<dbReference type="PANTHER" id="PTHR46136">
    <property type="entry name" value="TRANSCRIPTION FACTOR GTE8"/>
    <property type="match status" value="1"/>
</dbReference>
<feature type="region of interest" description="Disordered" evidence="8">
    <location>
        <begin position="608"/>
        <end position="665"/>
    </location>
</feature>
<evidence type="ECO:0000256" key="2">
    <source>
        <dbReference type="ARBA" id="ARBA00023015"/>
    </source>
</evidence>
<dbReference type="InterPro" id="IPR027353">
    <property type="entry name" value="NET_dom"/>
</dbReference>
<dbReference type="InterPro" id="IPR037377">
    <property type="entry name" value="GTE_bromo"/>
</dbReference>
<dbReference type="EMBL" id="JAMYWD010000009">
    <property type="protein sequence ID" value="KAJ4959611.1"/>
    <property type="molecule type" value="Genomic_DNA"/>
</dbReference>
<dbReference type="PANTHER" id="PTHR46136:SF33">
    <property type="entry name" value="TRANSCRIPTION FACTOR GTE10"/>
    <property type="match status" value="1"/>
</dbReference>
<feature type="compositionally biased region" description="Polar residues" evidence="8">
    <location>
        <begin position="550"/>
        <end position="567"/>
    </location>
</feature>
<keyword evidence="12" id="KW-1185">Reference proteome</keyword>
<dbReference type="SMART" id="SM00297">
    <property type="entry name" value="BROMO"/>
    <property type="match status" value="1"/>
</dbReference>
<evidence type="ECO:0000256" key="1">
    <source>
        <dbReference type="ARBA" id="ARBA00004123"/>
    </source>
</evidence>
<proteinExistence type="predicted"/>
<organism evidence="11 12">
    <name type="scientific">Protea cynaroides</name>
    <dbReference type="NCBI Taxonomy" id="273540"/>
    <lineage>
        <taxon>Eukaryota</taxon>
        <taxon>Viridiplantae</taxon>
        <taxon>Streptophyta</taxon>
        <taxon>Embryophyta</taxon>
        <taxon>Tracheophyta</taxon>
        <taxon>Spermatophyta</taxon>
        <taxon>Magnoliopsida</taxon>
        <taxon>Proteales</taxon>
        <taxon>Proteaceae</taxon>
        <taxon>Protea</taxon>
    </lineage>
</organism>
<dbReference type="PROSITE" id="PS51525">
    <property type="entry name" value="NET"/>
    <property type="match status" value="1"/>
</dbReference>
<comment type="subcellular location">
    <subcellularLocation>
        <location evidence="1">Nucleus</location>
    </subcellularLocation>
</comment>
<dbReference type="InterPro" id="IPR052442">
    <property type="entry name" value="Env_Response_Regulator"/>
</dbReference>
<dbReference type="AlphaFoldDB" id="A0A9Q0K1F9"/>
<evidence type="ECO:0000256" key="5">
    <source>
        <dbReference type="ARBA" id="ARBA00023163"/>
    </source>
</evidence>
<evidence type="ECO:0000259" key="9">
    <source>
        <dbReference type="PROSITE" id="PS50014"/>
    </source>
</evidence>
<dbReference type="PRINTS" id="PR00503">
    <property type="entry name" value="BROMODOMAIN"/>
</dbReference>